<keyword evidence="4" id="KW-0472">Membrane</keyword>
<dbReference type="PANTHER" id="PTHR23502:SF47">
    <property type="entry name" value="MAJOR FACILITATOR SUPERFAMILY (MFS) PROFILE DOMAIN-CONTAINING PROTEIN-RELATED"/>
    <property type="match status" value="1"/>
</dbReference>
<evidence type="ECO:0000256" key="2">
    <source>
        <dbReference type="ARBA" id="ARBA00022692"/>
    </source>
</evidence>
<evidence type="ECO:0000256" key="4">
    <source>
        <dbReference type="ARBA" id="ARBA00023136"/>
    </source>
</evidence>
<evidence type="ECO:0000256" key="1">
    <source>
        <dbReference type="ARBA" id="ARBA00004141"/>
    </source>
</evidence>
<keyword evidence="7" id="KW-1185">Reference proteome</keyword>
<evidence type="ECO:0000313" key="6">
    <source>
        <dbReference type="EMBL" id="CAK3988013.1"/>
    </source>
</evidence>
<organism evidence="6 7">
    <name type="scientific">Lecanosticta acicola</name>
    <dbReference type="NCBI Taxonomy" id="111012"/>
    <lineage>
        <taxon>Eukaryota</taxon>
        <taxon>Fungi</taxon>
        <taxon>Dikarya</taxon>
        <taxon>Ascomycota</taxon>
        <taxon>Pezizomycotina</taxon>
        <taxon>Dothideomycetes</taxon>
        <taxon>Dothideomycetidae</taxon>
        <taxon>Mycosphaerellales</taxon>
        <taxon>Mycosphaerellaceae</taxon>
        <taxon>Lecanosticta</taxon>
    </lineage>
</organism>
<feature type="signal peptide" evidence="5">
    <location>
        <begin position="1"/>
        <end position="21"/>
    </location>
</feature>
<name>A0AAI8YXP7_9PEZI</name>
<feature type="chain" id="PRO_5042610899" evidence="5">
    <location>
        <begin position="22"/>
        <end position="240"/>
    </location>
</feature>
<proteinExistence type="predicted"/>
<keyword evidence="5" id="KW-0732">Signal</keyword>
<reference evidence="6" key="1">
    <citation type="submission" date="2023-11" db="EMBL/GenBank/DDBJ databases">
        <authorList>
            <person name="Alioto T."/>
            <person name="Alioto T."/>
            <person name="Gomez Garrido J."/>
        </authorList>
    </citation>
    <scope>NUCLEOTIDE SEQUENCE</scope>
</reference>
<dbReference type="Proteomes" id="UP001296104">
    <property type="component" value="Unassembled WGS sequence"/>
</dbReference>
<comment type="caution">
    <text evidence="6">The sequence shown here is derived from an EMBL/GenBank/DDBJ whole genome shotgun (WGS) entry which is preliminary data.</text>
</comment>
<dbReference type="PANTHER" id="PTHR23502">
    <property type="entry name" value="MAJOR FACILITATOR SUPERFAMILY"/>
    <property type="match status" value="1"/>
</dbReference>
<keyword evidence="3" id="KW-1133">Transmembrane helix</keyword>
<dbReference type="GO" id="GO:0022857">
    <property type="term" value="F:transmembrane transporter activity"/>
    <property type="evidence" value="ECO:0007669"/>
    <property type="project" value="TreeGrafter"/>
</dbReference>
<comment type="subcellular location">
    <subcellularLocation>
        <location evidence="1">Membrane</location>
        <topology evidence="1">Multi-pass membrane protein</topology>
    </subcellularLocation>
</comment>
<evidence type="ECO:0000313" key="7">
    <source>
        <dbReference type="Proteomes" id="UP001296104"/>
    </source>
</evidence>
<protein>
    <submittedName>
        <fullName evidence="6">Uncharacterized protein</fullName>
    </submittedName>
</protein>
<evidence type="ECO:0000256" key="3">
    <source>
        <dbReference type="ARBA" id="ARBA00022989"/>
    </source>
</evidence>
<evidence type="ECO:0000256" key="5">
    <source>
        <dbReference type="SAM" id="SignalP"/>
    </source>
</evidence>
<dbReference type="EMBL" id="CAVMBE010000019">
    <property type="protein sequence ID" value="CAK3988013.1"/>
    <property type="molecule type" value="Genomic_DNA"/>
</dbReference>
<keyword evidence="2" id="KW-0812">Transmembrane</keyword>
<gene>
    <name evidence="6" type="ORF">LECACI_7A003897</name>
</gene>
<sequence length="240" mass="26677">MFASDSIIFLVRTALFHIVLKVRHVLTLGDTQTSSYTSFTYETLGFPPEQTTLGCDNETAAGVLTDIGLLLVFVQGNNHLLDVYSRQASSVITINIALRSLFAAGFSVFAKYMYQRLPPHWTLTTFGVIAVVRMRIPIAFHRFSVKLRAMSKWTPKLPSTSGSAPVGGFQSDKPNEMNDDYVDRMYNRILSLPMNLFEAEEAAAVLTDRLRKAKPSFIFSHKGQGFISAMTKAEGYSIAC</sequence>
<dbReference type="AlphaFoldDB" id="A0AAI8YXP7"/>
<accession>A0AAI8YXP7</accession>
<dbReference type="GO" id="GO:0005886">
    <property type="term" value="C:plasma membrane"/>
    <property type="evidence" value="ECO:0007669"/>
    <property type="project" value="TreeGrafter"/>
</dbReference>